<feature type="non-terminal residue" evidence="2">
    <location>
        <position position="72"/>
    </location>
</feature>
<dbReference type="EMBL" id="JAPWDQ010000002">
    <property type="protein sequence ID" value="KAJ5492522.1"/>
    <property type="molecule type" value="Genomic_DNA"/>
</dbReference>
<reference evidence="2" key="1">
    <citation type="submission" date="2022-12" db="EMBL/GenBank/DDBJ databases">
        <authorList>
            <person name="Petersen C."/>
        </authorList>
    </citation>
    <scope>NUCLEOTIDE SEQUENCE</scope>
    <source>
        <strain evidence="2">IBT 30728</strain>
    </source>
</reference>
<protein>
    <submittedName>
        <fullName evidence="2">BTB/POZ protein</fullName>
    </submittedName>
</protein>
<dbReference type="GeneID" id="81621121"/>
<reference evidence="2" key="2">
    <citation type="journal article" date="2023" name="IMA Fungus">
        <title>Comparative genomic study of the Penicillium genus elucidates a diverse pangenome and 15 lateral gene transfer events.</title>
        <authorList>
            <person name="Petersen C."/>
            <person name="Sorensen T."/>
            <person name="Nielsen M.R."/>
            <person name="Sondergaard T.E."/>
            <person name="Sorensen J.L."/>
            <person name="Fitzpatrick D.A."/>
            <person name="Frisvad J.C."/>
            <person name="Nielsen K.L."/>
        </authorList>
    </citation>
    <scope>NUCLEOTIDE SEQUENCE</scope>
    <source>
        <strain evidence="2">IBT 30728</strain>
    </source>
</reference>
<organism evidence="2 3">
    <name type="scientific">Penicillium diatomitis</name>
    <dbReference type="NCBI Taxonomy" id="2819901"/>
    <lineage>
        <taxon>Eukaryota</taxon>
        <taxon>Fungi</taxon>
        <taxon>Dikarya</taxon>
        <taxon>Ascomycota</taxon>
        <taxon>Pezizomycotina</taxon>
        <taxon>Eurotiomycetes</taxon>
        <taxon>Eurotiomycetidae</taxon>
        <taxon>Eurotiales</taxon>
        <taxon>Aspergillaceae</taxon>
        <taxon>Penicillium</taxon>
    </lineage>
</organism>
<evidence type="ECO:0000313" key="1">
    <source>
        <dbReference type="EMBL" id="KAJ5480657.1"/>
    </source>
</evidence>
<dbReference type="EMBL" id="JAPWDQ010000009">
    <property type="protein sequence ID" value="KAJ5480657.1"/>
    <property type="molecule type" value="Genomic_DNA"/>
</dbReference>
<name>A0A9W9XGE5_9EURO</name>
<accession>A0A9W9XGE5</accession>
<sequence length="72" mass="8369">INIKDDTLETIERILSFLYLRDYNKDSLSLLENKLEILELANRVTFNNIKVFIATNKYIILPLKALATLKLS</sequence>
<dbReference type="Proteomes" id="UP001148312">
    <property type="component" value="Unassembled WGS sequence"/>
</dbReference>
<dbReference type="AlphaFoldDB" id="A0A9W9XGE5"/>
<evidence type="ECO:0000313" key="3">
    <source>
        <dbReference type="Proteomes" id="UP001148312"/>
    </source>
</evidence>
<dbReference type="RefSeq" id="XP_056792903.1">
    <property type="nucleotide sequence ID" value="XM_056930872.1"/>
</dbReference>
<gene>
    <name evidence="2" type="ORF">N7539_001268</name>
    <name evidence="1" type="ORF">N7539_006551</name>
</gene>
<proteinExistence type="predicted"/>
<comment type="caution">
    <text evidence="2">The sequence shown here is derived from an EMBL/GenBank/DDBJ whole genome shotgun (WGS) entry which is preliminary data.</text>
</comment>
<keyword evidence="3" id="KW-1185">Reference proteome</keyword>
<evidence type="ECO:0000313" key="2">
    <source>
        <dbReference type="EMBL" id="KAJ5492522.1"/>
    </source>
</evidence>